<feature type="region of interest" description="Disordered" evidence="7">
    <location>
        <begin position="531"/>
        <end position="558"/>
    </location>
</feature>
<comment type="subcellular location">
    <subcellularLocation>
        <location evidence="1">Nucleus</location>
    </subcellularLocation>
</comment>
<evidence type="ECO:0000256" key="3">
    <source>
        <dbReference type="ARBA" id="ARBA00023015"/>
    </source>
</evidence>
<dbReference type="GO" id="GO:0000977">
    <property type="term" value="F:RNA polymerase II transcription regulatory region sequence-specific DNA binding"/>
    <property type="evidence" value="ECO:0007669"/>
    <property type="project" value="TreeGrafter"/>
</dbReference>
<feature type="domain" description="Transcription factor AP-2 C-terminal" evidence="8">
    <location>
        <begin position="325"/>
        <end position="518"/>
    </location>
</feature>
<name>A0AAJ7C2P7_CEPCN</name>
<dbReference type="PANTHER" id="PTHR10812">
    <property type="entry name" value="TRANSCRIPTION FACTOR AP-2"/>
    <property type="match status" value="1"/>
</dbReference>
<feature type="compositionally biased region" description="Gly residues" evidence="7">
    <location>
        <begin position="98"/>
        <end position="109"/>
    </location>
</feature>
<keyword evidence="5" id="KW-0804">Transcription</keyword>
<dbReference type="GO" id="GO:0005634">
    <property type="term" value="C:nucleus"/>
    <property type="evidence" value="ECO:0007669"/>
    <property type="project" value="UniProtKB-SubCell"/>
</dbReference>
<feature type="region of interest" description="Disordered" evidence="7">
    <location>
        <begin position="1"/>
        <end position="173"/>
    </location>
</feature>
<keyword evidence="3" id="KW-0805">Transcription regulation</keyword>
<dbReference type="Pfam" id="PF03299">
    <property type="entry name" value="TF_AP-2"/>
    <property type="match status" value="1"/>
</dbReference>
<feature type="compositionally biased region" description="Gly residues" evidence="7">
    <location>
        <begin position="123"/>
        <end position="132"/>
    </location>
</feature>
<evidence type="ECO:0000256" key="7">
    <source>
        <dbReference type="SAM" id="MobiDB-lite"/>
    </source>
</evidence>
<evidence type="ECO:0000256" key="1">
    <source>
        <dbReference type="ARBA" id="ARBA00004123"/>
    </source>
</evidence>
<dbReference type="InterPro" id="IPR004979">
    <property type="entry name" value="TF_AP2"/>
</dbReference>
<evidence type="ECO:0000256" key="6">
    <source>
        <dbReference type="ARBA" id="ARBA00023242"/>
    </source>
</evidence>
<dbReference type="InterPro" id="IPR013854">
    <property type="entry name" value="TF_AP2_C"/>
</dbReference>
<feature type="compositionally biased region" description="Polar residues" evidence="7">
    <location>
        <begin position="533"/>
        <end position="544"/>
    </location>
</feature>
<dbReference type="RefSeq" id="XP_015600391.1">
    <property type="nucleotide sequence ID" value="XM_015744905.2"/>
</dbReference>
<keyword evidence="6" id="KW-0539">Nucleus</keyword>
<accession>A0AAJ7C2P7</accession>
<feature type="compositionally biased region" description="Basic and acidic residues" evidence="7">
    <location>
        <begin position="36"/>
        <end position="62"/>
    </location>
</feature>
<dbReference type="CTD" id="40398"/>
<organism evidence="9 10">
    <name type="scientific">Cephus cinctus</name>
    <name type="common">Wheat stem sawfly</name>
    <dbReference type="NCBI Taxonomy" id="211228"/>
    <lineage>
        <taxon>Eukaryota</taxon>
        <taxon>Metazoa</taxon>
        <taxon>Ecdysozoa</taxon>
        <taxon>Arthropoda</taxon>
        <taxon>Hexapoda</taxon>
        <taxon>Insecta</taxon>
        <taxon>Pterygota</taxon>
        <taxon>Neoptera</taxon>
        <taxon>Endopterygota</taxon>
        <taxon>Hymenoptera</taxon>
        <taxon>Cephoidea</taxon>
        <taxon>Cephidae</taxon>
        <taxon>Cephus</taxon>
    </lineage>
</organism>
<feature type="compositionally biased region" description="Gly residues" evidence="7">
    <location>
        <begin position="232"/>
        <end position="248"/>
    </location>
</feature>
<feature type="region of interest" description="Disordered" evidence="7">
    <location>
        <begin position="225"/>
        <end position="248"/>
    </location>
</feature>
<evidence type="ECO:0000313" key="9">
    <source>
        <dbReference type="Proteomes" id="UP000694920"/>
    </source>
</evidence>
<gene>
    <name evidence="10" type="primary">LOC107270148</name>
</gene>
<comment type="similarity">
    <text evidence="2">Belongs to the AP-2 family.</text>
</comment>
<dbReference type="AlphaFoldDB" id="A0AAJ7C2P7"/>
<evidence type="ECO:0000256" key="4">
    <source>
        <dbReference type="ARBA" id="ARBA00023125"/>
    </source>
</evidence>
<dbReference type="GeneID" id="107270148"/>
<sequence>MSVLEGAETDRTTMSPLDEVASPTSVESELMVTDMLEEHESRLNDPRDGKRKRNTDGDELSPRKLPSLSSNNNDVGFVLDDNADDGMQEDGEDDRLTGHGGISSLGGGNSSPYSGAHHHGHRGNGNGGGMPHHGGASLPTASDFQPPYFPPPFPSHHHAPASPQHPGLGQPQHLDYLVSDPYAQTLNTLHQHHYNQLSAAVTAGQRSGDLRRDAEGLHVTNMHASFPYDGGRSSGGGGGGGGGGGRGVEYGAVRRPDALLPPPGLDQTDLVLHTSLVDDPQVSDDNTNVDDGGFMNDLPLLKNMKPSDRGDKAMLSGSAEPLDVFCSVPGRLSLLSSTSKYKVTVAEVQRRLSPPECLNASLLGGVLRRAKSKNGGRLLREKLEKIGLNLPAGRRKAANVTLLTSLVEGEAIHLARDFGYVCETEFPAKQVAEYLSRQHCEPQDTYRRKELLHATKQITKELMDLLNQDRSPLCNTRPHHILDPNIQRHLTHFSLISHGFGSPAIVAALTAIQKFLSESLNHLEKIYPGNGSGVTSSQQSNLDTNKNKDGSLMSDMKK</sequence>
<dbReference type="Proteomes" id="UP000694920">
    <property type="component" value="Unplaced"/>
</dbReference>
<evidence type="ECO:0000259" key="8">
    <source>
        <dbReference type="Pfam" id="PF03299"/>
    </source>
</evidence>
<feature type="compositionally biased region" description="Acidic residues" evidence="7">
    <location>
        <begin position="81"/>
        <end position="93"/>
    </location>
</feature>
<feature type="compositionally biased region" description="Basic and acidic residues" evidence="7">
    <location>
        <begin position="545"/>
        <end position="558"/>
    </location>
</feature>
<dbReference type="PANTHER" id="PTHR10812:SF17">
    <property type="entry name" value="TRANSCRIPTION FACTOR AP-2, ISOFORM D"/>
    <property type="match status" value="1"/>
</dbReference>
<dbReference type="PRINTS" id="PR01748">
    <property type="entry name" value="AP2TNSCPFCT"/>
</dbReference>
<dbReference type="GO" id="GO:0042127">
    <property type="term" value="P:regulation of cell population proliferation"/>
    <property type="evidence" value="ECO:0007669"/>
    <property type="project" value="TreeGrafter"/>
</dbReference>
<keyword evidence="9" id="KW-1185">Reference proteome</keyword>
<reference evidence="10" key="1">
    <citation type="submission" date="2025-08" db="UniProtKB">
        <authorList>
            <consortium name="RefSeq"/>
        </authorList>
    </citation>
    <scope>IDENTIFICATION</scope>
</reference>
<evidence type="ECO:0000256" key="5">
    <source>
        <dbReference type="ARBA" id="ARBA00023163"/>
    </source>
</evidence>
<proteinExistence type="inferred from homology"/>
<evidence type="ECO:0000313" key="10">
    <source>
        <dbReference type="RefSeq" id="XP_015600391.1"/>
    </source>
</evidence>
<protein>
    <submittedName>
        <fullName evidence="10">Transcription factor AP-2-epsilon isoform X3</fullName>
    </submittedName>
</protein>
<evidence type="ECO:0000256" key="2">
    <source>
        <dbReference type="ARBA" id="ARBA00007770"/>
    </source>
</evidence>
<keyword evidence="4" id="KW-0238">DNA-binding</keyword>
<dbReference type="GO" id="GO:0000981">
    <property type="term" value="F:DNA-binding transcription factor activity, RNA polymerase II-specific"/>
    <property type="evidence" value="ECO:0007669"/>
    <property type="project" value="TreeGrafter"/>
</dbReference>